<organism evidence="1 2">
    <name type="scientific">Candidatus Entotheonella gemina</name>
    <dbReference type="NCBI Taxonomy" id="1429439"/>
    <lineage>
        <taxon>Bacteria</taxon>
        <taxon>Pseudomonadati</taxon>
        <taxon>Nitrospinota/Tectimicrobiota group</taxon>
        <taxon>Candidatus Tectimicrobiota</taxon>
        <taxon>Candidatus Entotheonellia</taxon>
        <taxon>Candidatus Entotheonellales</taxon>
        <taxon>Candidatus Entotheonellaceae</taxon>
        <taxon>Candidatus Entotheonella</taxon>
    </lineage>
</organism>
<dbReference type="PANTHER" id="PTHR43883">
    <property type="entry name" value="SLR0207 PROTEIN"/>
    <property type="match status" value="1"/>
</dbReference>
<dbReference type="HOGENOM" id="CLU_026771_1_1_7"/>
<keyword evidence="2" id="KW-1185">Reference proteome</keyword>
<dbReference type="PANTHER" id="PTHR43883:SF1">
    <property type="entry name" value="GLUCONOKINASE"/>
    <property type="match status" value="1"/>
</dbReference>
<evidence type="ECO:0000313" key="2">
    <source>
        <dbReference type="Proteomes" id="UP000019140"/>
    </source>
</evidence>
<dbReference type="Gene3D" id="3.40.50.300">
    <property type="entry name" value="P-loop containing nucleotide triphosphate hydrolases"/>
    <property type="match status" value="1"/>
</dbReference>
<dbReference type="SUPFAM" id="SSF52540">
    <property type="entry name" value="P-loop containing nucleoside triphosphate hydrolases"/>
    <property type="match status" value="1"/>
</dbReference>
<dbReference type="InterPro" id="IPR052732">
    <property type="entry name" value="Cell-binding_unc_protein"/>
</dbReference>
<dbReference type="PATRIC" id="fig|1429439.4.peg.2476"/>
<dbReference type="AlphaFoldDB" id="W4M9K9"/>
<protein>
    <recommendedName>
        <fullName evidence="3">Aminoglycoside phosphotransferase domain-containing protein</fullName>
    </recommendedName>
</protein>
<dbReference type="Proteomes" id="UP000019140">
    <property type="component" value="Unassembled WGS sequence"/>
</dbReference>
<proteinExistence type="predicted"/>
<dbReference type="EMBL" id="AZHX01000580">
    <property type="protein sequence ID" value="ETX06888.1"/>
    <property type="molecule type" value="Genomic_DNA"/>
</dbReference>
<dbReference type="Gene3D" id="3.90.1200.10">
    <property type="match status" value="1"/>
</dbReference>
<sequence length="541" mass="61238">MTLAALRQDLTDAAIYPEPTAGVELRETHISLVFLTDRYVYKIKKPVKLGFVDYSTMEKRRAWCEQEIVLNRRLSQTVYLDVVPLYHDGAHYSFTDRGTVVEYAVKMRRLPAAATLETRLKHGVDSVSTLTELANQLAAFHATHPVPIASMPYGTHERVEADWQENFDQTANAIDHTLSSEQYLRIQQAVTAFLTQRKGWFDQRVRTGRIRDCHGDLRAEHIYVEEESLQIIDCIEFNPQFRYIDVVSEIAFLAMDLERLGFGAEADAFVHAYVRASQDVTLYRLVDFYRCYRAYVRGKVRTFLLQEAAPHRDISRLERDAERCFTLADRYAQRLTRPLLIMTTGLIGSGKSTVAQGVADALDLRLFSSDRVRKERAGLSPEAPQRVAFGDGLYRASTSEQTYDALADLARGALQQGDSAVVDAAFSKQAQRTLIRNVAAEAGAECYLIDCVAPEAVIRERLEQRMRTPGSVSDGRWAIFPQFKQQYEPVDADTLGQGLAPTRYIRLDTTQPVEHSVQQALAEIQKGRSAYDRGDAYSRSR</sequence>
<dbReference type="SUPFAM" id="SSF56112">
    <property type="entry name" value="Protein kinase-like (PK-like)"/>
    <property type="match status" value="1"/>
</dbReference>
<evidence type="ECO:0000313" key="1">
    <source>
        <dbReference type="EMBL" id="ETX06888.1"/>
    </source>
</evidence>
<name>W4M9K9_9BACT</name>
<gene>
    <name evidence="1" type="ORF">ETSY2_14505</name>
</gene>
<comment type="caution">
    <text evidence="1">The sequence shown here is derived from an EMBL/GenBank/DDBJ whole genome shotgun (WGS) entry which is preliminary data.</text>
</comment>
<accession>W4M9K9</accession>
<reference evidence="1 2" key="1">
    <citation type="journal article" date="2014" name="Nature">
        <title>An environmental bacterial taxon with a large and distinct metabolic repertoire.</title>
        <authorList>
            <person name="Wilson M.C."/>
            <person name="Mori T."/>
            <person name="Ruckert C."/>
            <person name="Uria A.R."/>
            <person name="Helf M.J."/>
            <person name="Takada K."/>
            <person name="Gernert C."/>
            <person name="Steffens U.A."/>
            <person name="Heycke N."/>
            <person name="Schmitt S."/>
            <person name="Rinke C."/>
            <person name="Helfrich E.J."/>
            <person name="Brachmann A.O."/>
            <person name="Gurgui C."/>
            <person name="Wakimoto T."/>
            <person name="Kracht M."/>
            <person name="Crusemann M."/>
            <person name="Hentschel U."/>
            <person name="Abe I."/>
            <person name="Matsunaga S."/>
            <person name="Kalinowski J."/>
            <person name="Takeyama H."/>
            <person name="Piel J."/>
        </authorList>
    </citation>
    <scope>NUCLEOTIDE SEQUENCE [LARGE SCALE GENOMIC DNA]</scope>
    <source>
        <strain evidence="2">TSY2</strain>
    </source>
</reference>
<dbReference type="Pfam" id="PF13671">
    <property type="entry name" value="AAA_33"/>
    <property type="match status" value="1"/>
</dbReference>
<evidence type="ECO:0008006" key="3">
    <source>
        <dbReference type="Google" id="ProtNLM"/>
    </source>
</evidence>
<dbReference type="InterPro" id="IPR011009">
    <property type="entry name" value="Kinase-like_dom_sf"/>
</dbReference>
<dbReference type="InterPro" id="IPR027417">
    <property type="entry name" value="P-loop_NTPase"/>
</dbReference>